<comment type="caution">
    <text evidence="2">The sequence shown here is derived from an EMBL/GenBank/DDBJ whole genome shotgun (WGS) entry which is preliminary data.</text>
</comment>
<dbReference type="RefSeq" id="WP_009366178.1">
    <property type="nucleotide sequence ID" value="NZ_ALJD01000003.1"/>
</dbReference>
<proteinExistence type="predicted"/>
<evidence type="ECO:0000313" key="3">
    <source>
        <dbReference type="Proteomes" id="UP000007813"/>
    </source>
</evidence>
<dbReference type="eggNOG" id="ENOG502N5ZM">
    <property type="taxonomic scope" value="Archaea"/>
</dbReference>
<feature type="region of interest" description="Disordered" evidence="1">
    <location>
        <begin position="66"/>
        <end position="104"/>
    </location>
</feature>
<organism evidence="2 3">
    <name type="scientific">Halogranum salarium B-1</name>
    <dbReference type="NCBI Taxonomy" id="1210908"/>
    <lineage>
        <taxon>Archaea</taxon>
        <taxon>Methanobacteriati</taxon>
        <taxon>Methanobacteriota</taxon>
        <taxon>Stenosarchaea group</taxon>
        <taxon>Halobacteria</taxon>
        <taxon>Halobacteriales</taxon>
        <taxon>Haloferacaceae</taxon>
    </lineage>
</organism>
<evidence type="ECO:0000313" key="2">
    <source>
        <dbReference type="EMBL" id="EJN60461.1"/>
    </source>
</evidence>
<accession>J3JGW7</accession>
<gene>
    <name evidence="2" type="ORF">HSB1_10640</name>
</gene>
<evidence type="ECO:0000256" key="1">
    <source>
        <dbReference type="SAM" id="MobiDB-lite"/>
    </source>
</evidence>
<dbReference type="AlphaFoldDB" id="J3JGW7"/>
<reference evidence="2 3" key="1">
    <citation type="journal article" date="2012" name="J. Bacteriol.">
        <title>Draft Genome Sequence of the Extremely Halophilic Archaeon Halogranum salarium B-1T.</title>
        <authorList>
            <person name="Kim K.K."/>
            <person name="Lee K.C."/>
            <person name="Lee J.S."/>
        </authorList>
    </citation>
    <scope>NUCLEOTIDE SEQUENCE [LARGE SCALE GENOMIC DNA]</scope>
    <source>
        <strain evidence="2 3">B-1</strain>
    </source>
</reference>
<dbReference type="OrthoDB" id="381353at2157"/>
<dbReference type="Proteomes" id="UP000007813">
    <property type="component" value="Unassembled WGS sequence"/>
</dbReference>
<protein>
    <recommendedName>
        <fullName evidence="4">ROS/MUCR transcriptional regulator protein</fullName>
    </recommendedName>
</protein>
<name>J3JGW7_9EURY</name>
<evidence type="ECO:0008006" key="4">
    <source>
        <dbReference type="Google" id="ProtNLM"/>
    </source>
</evidence>
<sequence length="104" mass="11655">MSDEFWDALAEDLTDEELQTAISDAADDEVVCRVCASTFGQVTEQHTRTHELSLEDYRDEHPDATIYPTAEERQPGREPGFTQSEETKRKISEAMKSGTGGDDE</sequence>
<dbReference type="EMBL" id="ALJD01000003">
    <property type="protein sequence ID" value="EJN60461.1"/>
    <property type="molecule type" value="Genomic_DNA"/>
</dbReference>